<dbReference type="RefSeq" id="WP_043411175.1">
    <property type="nucleotide sequence ID" value="NZ_JPMI01000340.1"/>
</dbReference>
<evidence type="ECO:0000256" key="5">
    <source>
        <dbReference type="ARBA" id="ARBA00023273"/>
    </source>
</evidence>
<name>A0A084SH48_9BACT</name>
<sequence length="1360" mass="141564">MNPNLVFDPAGGHDFGNVRVNTEPTQLVTIRNDGSSDITIDSVTLSGDSSFSIVTKPSGAFTLAANGGQEQVTVKFKPVALMSASVTGTLSFNSADTAFASTPYTLRGRGVKPNIVFAPVGGLDIGETYVGSDVTTGTVTVRNTGTGPITFSKISIEGDSAFTLVSPPATPYTLAPGDLPLTVKFKPLSEMPAAVSATIKLTSADPDFLESQAQVSGRGVRPAVQVAPTSHAFGLQPVGSVSASTPVKVSNLGSGTLRITSVRVSGPFALDSTDPFNLTDDDRERTLAVTFRPTAQGAVTGSVTFDTNDPLNSTVTVNLSGNGETSLGVSPTTIDFGNVRVGGTPGEQQVTFTNETPVAITLQRVSFSSDGQFSVVGLSTPVVLNPGSPGYPLKVRFTPSRTGDANGIIIIESSATHNAHTLTLLGRGTEAKVQISLPSQPGQTALDFGNVEVNSTKQELVRLTNIGGAPLDLTSAKVVTKLADGGTAVSSAPFEYRGPSTLVDIAPDGGYVQFPVAFSPTQNAESSATLVINSNAVNNPVELPLIGNGVAARLRLSSSALAFGNQRVGSPSLPQRVFITNDGKADLKIQGLVFTRDFDISPSMSLPSPESPLVVPKEGGTRALDVIFTPSVRSPVDGSLTILSNAIDSVPPLTLSGTGIDGLSNVSPTDINFGGMEVGSSSAKVAVRVRNGGDAPLTLVSATIENSTEENPFIITGFNSGMTLRPGLVDVHEFFVAFRPLVNGYQSANLVILTDSALNPKHNLTVTGTGEGAEVELLRPSVTFNKTNVGGVNSQSLSIRNKGVRTLQIYDISFDKKTVLDGGTAGTDDMASDFGVGRSADGGTLFTLSVDAGDVVPVELKFSPTAVGLREARAVITSNAKTVRFDVSGEGTSPVLVVDPPILNIEGVLLGSSSTAQIKITNEGNGSVSIDNITLSQTGETFKLTHSAVPIPLAPKASETLFVTFSPTEAQPLASAQLLAVPSSTSVPRVLVPIVGVGVRDPVSVESELDFGQQLVDNTSLPRTLHISNNTDSRISLTGVTVVGTDAAQFTPATLPTSVELVRGTPFPLNVTFRPRAQADVNSVLKIFFAQLSSPIEVPLRGKGIPKVLSINPSPLDFGGVRAGTGMREEPITLMNLSSDPITLLRPEVIYSNGEPFLFDWASLEGLVLNPGEPVIKKVKYQPTVESTSETELYFGTSSPLKPRAVVFKMQGKATRRVLSADVASLDFGRVDAKAPAQTKTVTITNKSPQPQNVVVTMKALDDSPFVLGTSGLTGSIPPEGSATFTVTFDPDKAGEVEDEVQVRLQDIAEPEVQISVKGIGRILTGSGGGCACGSTEAGSAGMLMLLALVGLGSRRRKRE</sequence>
<dbReference type="InterPro" id="IPR033305">
    <property type="entry name" value="Hydin-like"/>
</dbReference>
<dbReference type="Gene3D" id="2.60.40.10">
    <property type="entry name" value="Immunoglobulins"/>
    <property type="match status" value="11"/>
</dbReference>
<accession>A0A084SH48</accession>
<dbReference type="InterPro" id="IPR024038">
    <property type="entry name" value="MYXO-CTERM"/>
</dbReference>
<dbReference type="GO" id="GO:0005737">
    <property type="term" value="C:cytoplasm"/>
    <property type="evidence" value="ECO:0007669"/>
    <property type="project" value="UniProtKB-SubCell"/>
</dbReference>
<evidence type="ECO:0000313" key="8">
    <source>
        <dbReference type="EMBL" id="KFA87783.1"/>
    </source>
</evidence>
<dbReference type="InterPro" id="IPR053879">
    <property type="entry name" value="HYDIN_VesB_CFA65-like_Ig"/>
</dbReference>
<protein>
    <recommendedName>
        <fullName evidence="10">Abnormal spindle-like microcephaly-associated protein ASH domain-containing protein</fullName>
    </recommendedName>
</protein>
<evidence type="ECO:0008006" key="10">
    <source>
        <dbReference type="Google" id="ProtNLM"/>
    </source>
</evidence>
<dbReference type="PANTHER" id="PTHR23053">
    <property type="entry name" value="DLEC1 DELETED IN LUNG AND ESOPHAGEAL CANCER 1"/>
    <property type="match status" value="1"/>
</dbReference>
<organism evidence="8 9">
    <name type="scientific">Archangium violaceum Cb vi76</name>
    <dbReference type="NCBI Taxonomy" id="1406225"/>
    <lineage>
        <taxon>Bacteria</taxon>
        <taxon>Pseudomonadati</taxon>
        <taxon>Myxococcota</taxon>
        <taxon>Myxococcia</taxon>
        <taxon>Myxococcales</taxon>
        <taxon>Cystobacterineae</taxon>
        <taxon>Archangiaceae</taxon>
        <taxon>Archangium</taxon>
    </lineage>
</organism>
<reference evidence="8 9" key="1">
    <citation type="submission" date="2014-07" db="EMBL/GenBank/DDBJ databases">
        <title>Draft Genome Sequence of Gephyronic Acid Producer, Cystobacter violaceus Strain Cb vi76.</title>
        <authorList>
            <person name="Stevens D.C."/>
            <person name="Young J."/>
            <person name="Carmichael R."/>
            <person name="Tan J."/>
            <person name="Taylor R.E."/>
        </authorList>
    </citation>
    <scope>NUCLEOTIDE SEQUENCE [LARGE SCALE GENOMIC DNA]</scope>
    <source>
        <strain evidence="8 9">Cb vi76</strain>
    </source>
</reference>
<evidence type="ECO:0000256" key="2">
    <source>
        <dbReference type="ARBA" id="ARBA00004496"/>
    </source>
</evidence>
<keyword evidence="3" id="KW-0963">Cytoplasm</keyword>
<dbReference type="Proteomes" id="UP000028547">
    <property type="component" value="Unassembled WGS sequence"/>
</dbReference>
<feature type="domain" description="Abnormal spindle-like microcephaly-associated protein ASH" evidence="6">
    <location>
        <begin position="894"/>
        <end position="972"/>
    </location>
</feature>
<evidence type="ECO:0000256" key="3">
    <source>
        <dbReference type="ARBA" id="ARBA00022490"/>
    </source>
</evidence>
<dbReference type="Pfam" id="PF22544">
    <property type="entry name" value="HYDIN_VesB_CFA65-like_Ig"/>
    <property type="match status" value="2"/>
</dbReference>
<comment type="subcellular location">
    <subcellularLocation>
        <location evidence="1">Cell projection</location>
        <location evidence="1">Cilium</location>
    </subcellularLocation>
    <subcellularLocation>
        <location evidence="2">Cytoplasm</location>
    </subcellularLocation>
</comment>
<dbReference type="Pfam" id="PF15780">
    <property type="entry name" value="ASH"/>
    <property type="match status" value="1"/>
</dbReference>
<dbReference type="NCBIfam" id="NF012200">
    <property type="entry name" value="choice_anch_D"/>
    <property type="match status" value="11"/>
</dbReference>
<feature type="domain" description="HYDIN/VesB/CFA65-like Ig-like" evidence="7">
    <location>
        <begin position="1219"/>
        <end position="1319"/>
    </location>
</feature>
<dbReference type="PANTHER" id="PTHR23053:SF0">
    <property type="entry name" value="HYDROCEPHALUS-INDUCING PROTEIN HOMOLOG"/>
    <property type="match status" value="1"/>
</dbReference>
<dbReference type="NCBIfam" id="TIGR03901">
    <property type="entry name" value="MYXO-CTERM"/>
    <property type="match status" value="1"/>
</dbReference>
<comment type="caution">
    <text evidence="8">The sequence shown here is derived from an EMBL/GenBank/DDBJ whole genome shotgun (WGS) entry which is preliminary data.</text>
</comment>
<proteinExistence type="predicted"/>
<evidence type="ECO:0000256" key="4">
    <source>
        <dbReference type="ARBA" id="ARBA00023069"/>
    </source>
</evidence>
<evidence type="ECO:0000256" key="1">
    <source>
        <dbReference type="ARBA" id="ARBA00004138"/>
    </source>
</evidence>
<evidence type="ECO:0000259" key="7">
    <source>
        <dbReference type="Pfam" id="PF22544"/>
    </source>
</evidence>
<gene>
    <name evidence="8" type="ORF">Q664_45745</name>
</gene>
<dbReference type="InterPro" id="IPR013783">
    <property type="entry name" value="Ig-like_fold"/>
</dbReference>
<feature type="domain" description="HYDIN/VesB/CFA65-like Ig-like" evidence="7">
    <location>
        <begin position="13"/>
        <end position="94"/>
    </location>
</feature>
<evidence type="ECO:0000259" key="6">
    <source>
        <dbReference type="Pfam" id="PF15780"/>
    </source>
</evidence>
<keyword evidence="4" id="KW-0969">Cilium</keyword>
<dbReference type="EMBL" id="JPMI01000340">
    <property type="protein sequence ID" value="KFA87783.1"/>
    <property type="molecule type" value="Genomic_DNA"/>
</dbReference>
<keyword evidence="5" id="KW-0966">Cell projection</keyword>
<evidence type="ECO:0000313" key="9">
    <source>
        <dbReference type="Proteomes" id="UP000028547"/>
    </source>
</evidence>
<dbReference type="InterPro" id="IPR031549">
    <property type="entry name" value="ASH"/>
</dbReference>